<comment type="caution">
    <text evidence="2">The sequence shown here is derived from an EMBL/GenBank/DDBJ whole genome shotgun (WGS) entry which is preliminary data.</text>
</comment>
<reference evidence="2" key="1">
    <citation type="submission" date="2021-02" db="EMBL/GenBank/DDBJ databases">
        <authorList>
            <person name="Dougan E. K."/>
            <person name="Rhodes N."/>
            <person name="Thang M."/>
            <person name="Chan C."/>
        </authorList>
    </citation>
    <scope>NUCLEOTIDE SEQUENCE</scope>
</reference>
<feature type="region of interest" description="Disordered" evidence="1">
    <location>
        <begin position="369"/>
        <end position="388"/>
    </location>
</feature>
<dbReference type="AlphaFoldDB" id="A0A812LUA1"/>
<dbReference type="OrthoDB" id="61280at2759"/>
<dbReference type="EMBL" id="CAJNJA010009709">
    <property type="protein sequence ID" value="CAE7249727.1"/>
    <property type="molecule type" value="Genomic_DNA"/>
</dbReference>
<evidence type="ECO:0000256" key="1">
    <source>
        <dbReference type="SAM" id="MobiDB-lite"/>
    </source>
</evidence>
<sequence>MAQFSDDAYNTKLQPGAGAGTLIGNWFEERILRDSSGEGRTVPQRHVPRSGLLKDWTKVPTVPRKGDDTFDRVYGPKSSLQWEAASHMIGKGDDSTPTILREGPLTVALKSAHHDGAETEVQQEDAIVEEVNHARYFETSTGIAHQKPDYTVAEKADWGLKSYAQEIRCGPEPDQMPALDNEGLEVPFHAHYSGVEQITNQRMFLADSEFRNNVKASAATGVGAFHRNSEFTKGCDKFILGVHKDEALNAMYTGLKDTQPLRHLGGELAPNHFAGIPSLAALKATIHQKVQEVWGPMGYVSLRQRLFDFCDHEGFVPKGNVVAVLREQLGVTEEEVPSKPLDVWLTQLVTMKKDELTASTFMSSLRPALPQKEQQSSLPTVVNSHVDS</sequence>
<dbReference type="Proteomes" id="UP000601435">
    <property type="component" value="Unassembled WGS sequence"/>
</dbReference>
<gene>
    <name evidence="2" type="ORF">SNEC2469_LOCUS5096</name>
</gene>
<evidence type="ECO:0000313" key="2">
    <source>
        <dbReference type="EMBL" id="CAE7249727.1"/>
    </source>
</evidence>
<name>A0A812LUA1_9DINO</name>
<accession>A0A812LUA1</accession>
<organism evidence="2 3">
    <name type="scientific">Symbiodinium necroappetens</name>
    <dbReference type="NCBI Taxonomy" id="1628268"/>
    <lineage>
        <taxon>Eukaryota</taxon>
        <taxon>Sar</taxon>
        <taxon>Alveolata</taxon>
        <taxon>Dinophyceae</taxon>
        <taxon>Suessiales</taxon>
        <taxon>Symbiodiniaceae</taxon>
        <taxon>Symbiodinium</taxon>
    </lineage>
</organism>
<proteinExistence type="predicted"/>
<keyword evidence="3" id="KW-1185">Reference proteome</keyword>
<feature type="compositionally biased region" description="Polar residues" evidence="1">
    <location>
        <begin position="372"/>
        <end position="388"/>
    </location>
</feature>
<evidence type="ECO:0000313" key="3">
    <source>
        <dbReference type="Proteomes" id="UP000601435"/>
    </source>
</evidence>
<protein>
    <submittedName>
        <fullName evidence="2">Uncharacterized protein</fullName>
    </submittedName>
</protein>